<dbReference type="OrthoDB" id="793209at2"/>
<organism evidence="2 3">
    <name type="scientific">Mucilaginibacter hurinus</name>
    <dbReference type="NCBI Taxonomy" id="2201324"/>
    <lineage>
        <taxon>Bacteria</taxon>
        <taxon>Pseudomonadati</taxon>
        <taxon>Bacteroidota</taxon>
        <taxon>Sphingobacteriia</taxon>
        <taxon>Sphingobacteriales</taxon>
        <taxon>Sphingobacteriaceae</taxon>
        <taxon>Mucilaginibacter</taxon>
    </lineage>
</organism>
<gene>
    <name evidence="2" type="ORF">DJ568_01815</name>
</gene>
<accession>A0A367GV10</accession>
<keyword evidence="3" id="KW-1185">Reference proteome</keyword>
<protein>
    <submittedName>
        <fullName evidence="2">Uncharacterized protein</fullName>
    </submittedName>
</protein>
<dbReference type="RefSeq" id="WP_114003518.1">
    <property type="nucleotide sequence ID" value="NZ_QGDC01000001.1"/>
</dbReference>
<dbReference type="PROSITE" id="PS50005">
    <property type="entry name" value="TPR"/>
    <property type="match status" value="1"/>
</dbReference>
<dbReference type="Gene3D" id="1.25.40.10">
    <property type="entry name" value="Tetratricopeptide repeat domain"/>
    <property type="match status" value="1"/>
</dbReference>
<evidence type="ECO:0000313" key="3">
    <source>
        <dbReference type="Proteomes" id="UP000253209"/>
    </source>
</evidence>
<feature type="repeat" description="TPR" evidence="1">
    <location>
        <begin position="65"/>
        <end position="98"/>
    </location>
</feature>
<name>A0A367GV10_9SPHI</name>
<evidence type="ECO:0000313" key="2">
    <source>
        <dbReference type="EMBL" id="RCH56621.1"/>
    </source>
</evidence>
<reference evidence="2 3" key="1">
    <citation type="submission" date="2018-05" db="EMBL/GenBank/DDBJ databases">
        <title>Mucilaginibacter hurinus sp. nov., isolated from briquette warehouse soil.</title>
        <authorList>
            <person name="Choi L."/>
        </authorList>
    </citation>
    <scope>NUCLEOTIDE SEQUENCE [LARGE SCALE GENOMIC DNA]</scope>
    <source>
        <strain evidence="2 3">ZR32</strain>
    </source>
</reference>
<sequence>MRRITVFFIVLILSIFELKAQDPEAVYNRYLDLNVAMLEARQYDAIGLAEKIIPDTAMLPPKARVSFYNMAGKLFDDDRQSEKAINYYQKVVKAEPDYYVANRALGYLHLKQVEAAQKKLNGSAGGKQARDEYINAVQKALPYLEKAQACDPSPETLAIITSLYKTTSDDKGLNSLDERLKARAKSCVDILQSQ</sequence>
<dbReference type="InterPro" id="IPR011990">
    <property type="entry name" value="TPR-like_helical_dom_sf"/>
</dbReference>
<dbReference type="AlphaFoldDB" id="A0A367GV10"/>
<comment type="caution">
    <text evidence="2">The sequence shown here is derived from an EMBL/GenBank/DDBJ whole genome shotgun (WGS) entry which is preliminary data.</text>
</comment>
<dbReference type="InterPro" id="IPR019734">
    <property type="entry name" value="TPR_rpt"/>
</dbReference>
<keyword evidence="1" id="KW-0802">TPR repeat</keyword>
<proteinExistence type="predicted"/>
<dbReference type="EMBL" id="QGDC01000001">
    <property type="protein sequence ID" value="RCH56621.1"/>
    <property type="molecule type" value="Genomic_DNA"/>
</dbReference>
<dbReference type="SUPFAM" id="SSF48452">
    <property type="entry name" value="TPR-like"/>
    <property type="match status" value="1"/>
</dbReference>
<dbReference type="Proteomes" id="UP000253209">
    <property type="component" value="Unassembled WGS sequence"/>
</dbReference>
<evidence type="ECO:0000256" key="1">
    <source>
        <dbReference type="PROSITE-ProRule" id="PRU00339"/>
    </source>
</evidence>